<name>A0A518GBL9_9BACT</name>
<sequence length="114" mass="12660">MFWMIVKALISAVVIVAVAEISGRVPRLGALLLTLPIVSILAFIMTWNKDHEMSTITQLARETLVLVPLGLPFFVPFAFANWTGLAFWPSFALGVILASLTIGTWFWIGMFAHR</sequence>
<dbReference type="RefSeq" id="WP_145081820.1">
    <property type="nucleotide sequence ID" value="NZ_CP036298.1"/>
</dbReference>
<protein>
    <recommendedName>
        <fullName evidence="4">DUF3147 family protein</fullName>
    </recommendedName>
</protein>
<reference evidence="2 3" key="1">
    <citation type="submission" date="2019-02" db="EMBL/GenBank/DDBJ databases">
        <title>Deep-cultivation of Planctomycetes and their phenomic and genomic characterization uncovers novel biology.</title>
        <authorList>
            <person name="Wiegand S."/>
            <person name="Jogler M."/>
            <person name="Boedeker C."/>
            <person name="Pinto D."/>
            <person name="Vollmers J."/>
            <person name="Rivas-Marin E."/>
            <person name="Kohn T."/>
            <person name="Peeters S.H."/>
            <person name="Heuer A."/>
            <person name="Rast P."/>
            <person name="Oberbeckmann S."/>
            <person name="Bunk B."/>
            <person name="Jeske O."/>
            <person name="Meyerdierks A."/>
            <person name="Storesund J.E."/>
            <person name="Kallscheuer N."/>
            <person name="Luecker S."/>
            <person name="Lage O.M."/>
            <person name="Pohl T."/>
            <person name="Merkel B.J."/>
            <person name="Hornburger P."/>
            <person name="Mueller R.-W."/>
            <person name="Bruemmer F."/>
            <person name="Labrenz M."/>
            <person name="Spormann A.M."/>
            <person name="Op den Camp H."/>
            <person name="Overmann J."/>
            <person name="Amann R."/>
            <person name="Jetten M.S.M."/>
            <person name="Mascher T."/>
            <person name="Medema M.H."/>
            <person name="Devos D.P."/>
            <person name="Kaster A.-K."/>
            <person name="Ovreas L."/>
            <person name="Rohde M."/>
            <person name="Galperin M.Y."/>
            <person name="Jogler C."/>
        </authorList>
    </citation>
    <scope>NUCLEOTIDE SEQUENCE [LARGE SCALE GENOMIC DNA]</scope>
    <source>
        <strain evidence="2 3">Q31a</strain>
    </source>
</reference>
<evidence type="ECO:0000313" key="3">
    <source>
        <dbReference type="Proteomes" id="UP000318017"/>
    </source>
</evidence>
<proteinExistence type="predicted"/>
<dbReference type="Proteomes" id="UP000318017">
    <property type="component" value="Chromosome"/>
</dbReference>
<keyword evidence="3" id="KW-1185">Reference proteome</keyword>
<feature type="transmembrane region" description="Helical" evidence="1">
    <location>
        <begin position="59"/>
        <end position="79"/>
    </location>
</feature>
<organism evidence="2 3">
    <name type="scientific">Aureliella helgolandensis</name>
    <dbReference type="NCBI Taxonomy" id="2527968"/>
    <lineage>
        <taxon>Bacteria</taxon>
        <taxon>Pseudomonadati</taxon>
        <taxon>Planctomycetota</taxon>
        <taxon>Planctomycetia</taxon>
        <taxon>Pirellulales</taxon>
        <taxon>Pirellulaceae</taxon>
        <taxon>Aureliella</taxon>
    </lineage>
</organism>
<dbReference type="KEGG" id="ahel:Q31a_43580"/>
<keyword evidence="1" id="KW-0472">Membrane</keyword>
<feature type="transmembrane region" description="Helical" evidence="1">
    <location>
        <begin position="85"/>
        <end position="108"/>
    </location>
</feature>
<keyword evidence="1" id="KW-1133">Transmembrane helix</keyword>
<gene>
    <name evidence="2" type="ORF">Q31a_43580</name>
</gene>
<evidence type="ECO:0000313" key="2">
    <source>
        <dbReference type="EMBL" id="QDV25988.1"/>
    </source>
</evidence>
<keyword evidence="1" id="KW-0812">Transmembrane</keyword>
<evidence type="ECO:0008006" key="4">
    <source>
        <dbReference type="Google" id="ProtNLM"/>
    </source>
</evidence>
<feature type="transmembrane region" description="Helical" evidence="1">
    <location>
        <begin position="29"/>
        <end position="47"/>
    </location>
</feature>
<dbReference type="AlphaFoldDB" id="A0A518GBL9"/>
<accession>A0A518GBL9</accession>
<dbReference type="EMBL" id="CP036298">
    <property type="protein sequence ID" value="QDV25988.1"/>
    <property type="molecule type" value="Genomic_DNA"/>
</dbReference>
<dbReference type="OrthoDB" id="291878at2"/>
<evidence type="ECO:0000256" key="1">
    <source>
        <dbReference type="SAM" id="Phobius"/>
    </source>
</evidence>